<dbReference type="Pfam" id="PF05235">
    <property type="entry name" value="CHAD"/>
    <property type="match status" value="1"/>
</dbReference>
<dbReference type="Gene3D" id="2.40.320.10">
    <property type="entry name" value="Hypothetical Protein Pfu-838710-001"/>
    <property type="match status" value="1"/>
</dbReference>
<proteinExistence type="predicted"/>
<evidence type="ECO:0000313" key="3">
    <source>
        <dbReference type="EMBL" id="NDL58405.1"/>
    </source>
</evidence>
<dbReference type="Proteomes" id="UP000460435">
    <property type="component" value="Unassembled WGS sequence"/>
</dbReference>
<feature type="domain" description="CYTH" evidence="1">
    <location>
        <begin position="13"/>
        <end position="211"/>
    </location>
</feature>
<dbReference type="CDD" id="cd07374">
    <property type="entry name" value="CYTH-like_Pase"/>
    <property type="match status" value="1"/>
</dbReference>
<dbReference type="Pfam" id="PF01928">
    <property type="entry name" value="CYTH"/>
    <property type="match status" value="1"/>
</dbReference>
<gene>
    <name evidence="3" type="ORF">F7O44_15155</name>
</gene>
<dbReference type="SMART" id="SM00880">
    <property type="entry name" value="CHAD"/>
    <property type="match status" value="1"/>
</dbReference>
<dbReference type="InterPro" id="IPR023577">
    <property type="entry name" value="CYTH_domain"/>
</dbReference>
<evidence type="ECO:0000313" key="4">
    <source>
        <dbReference type="Proteomes" id="UP000460435"/>
    </source>
</evidence>
<dbReference type="SMART" id="SM01118">
    <property type="entry name" value="CYTH"/>
    <property type="match status" value="1"/>
</dbReference>
<dbReference type="InterPro" id="IPR007899">
    <property type="entry name" value="CHAD_dom"/>
</dbReference>
<evidence type="ECO:0000259" key="1">
    <source>
        <dbReference type="PROSITE" id="PS51707"/>
    </source>
</evidence>
<comment type="caution">
    <text evidence="3">The sequence shown here is derived from an EMBL/GenBank/DDBJ whole genome shotgun (WGS) entry which is preliminary data.</text>
</comment>
<dbReference type="PANTHER" id="PTHR39339:SF1">
    <property type="entry name" value="CHAD DOMAIN-CONTAINING PROTEIN"/>
    <property type="match status" value="1"/>
</dbReference>
<dbReference type="InterPro" id="IPR038186">
    <property type="entry name" value="CHAD_dom_sf"/>
</dbReference>
<dbReference type="RefSeq" id="WP_162451115.1">
    <property type="nucleotide sequence ID" value="NZ_WLZY01000005.1"/>
</dbReference>
<dbReference type="PANTHER" id="PTHR39339">
    <property type="entry name" value="SLR1444 PROTEIN"/>
    <property type="match status" value="1"/>
</dbReference>
<dbReference type="EMBL" id="WLZY01000005">
    <property type="protein sequence ID" value="NDL58405.1"/>
    <property type="molecule type" value="Genomic_DNA"/>
</dbReference>
<organism evidence="3 4">
    <name type="scientific">Phytoactinopolyspora mesophila</name>
    <dbReference type="NCBI Taxonomy" id="2650750"/>
    <lineage>
        <taxon>Bacteria</taxon>
        <taxon>Bacillati</taxon>
        <taxon>Actinomycetota</taxon>
        <taxon>Actinomycetes</taxon>
        <taxon>Jiangellales</taxon>
        <taxon>Jiangellaceae</taxon>
        <taxon>Phytoactinopolyspora</taxon>
    </lineage>
</organism>
<evidence type="ECO:0000259" key="2">
    <source>
        <dbReference type="PROSITE" id="PS51708"/>
    </source>
</evidence>
<feature type="domain" description="CHAD" evidence="2">
    <location>
        <begin position="224"/>
        <end position="507"/>
    </location>
</feature>
<dbReference type="PROSITE" id="PS51707">
    <property type="entry name" value="CYTH"/>
    <property type="match status" value="1"/>
</dbReference>
<dbReference type="InterPro" id="IPR033469">
    <property type="entry name" value="CYTH-like_dom_sf"/>
</dbReference>
<dbReference type="SUPFAM" id="SSF55154">
    <property type="entry name" value="CYTH-like phosphatases"/>
    <property type="match status" value="1"/>
</dbReference>
<dbReference type="Gene3D" id="1.40.20.10">
    <property type="entry name" value="CHAD domain"/>
    <property type="match status" value="1"/>
</dbReference>
<dbReference type="PROSITE" id="PS51708">
    <property type="entry name" value="CHAD"/>
    <property type="match status" value="1"/>
</dbReference>
<keyword evidence="4" id="KW-1185">Reference proteome</keyword>
<reference evidence="3 4" key="1">
    <citation type="submission" date="2019-11" db="EMBL/GenBank/DDBJ databases">
        <authorList>
            <person name="Li X.-J."/>
            <person name="Feng X.-M."/>
        </authorList>
    </citation>
    <scope>NUCLEOTIDE SEQUENCE [LARGE SCALE GENOMIC DNA]</scope>
    <source>
        <strain evidence="3 4">XMNu-373</strain>
    </source>
</reference>
<protein>
    <submittedName>
        <fullName evidence="3">CHAD domain-containing protein</fullName>
    </submittedName>
</protein>
<sequence length="517" mass="57024">MTEPGQMSHPHTEREVEHKFRVHGLFNVPDLHGVEGVDAVDDLGTVELVSSYFDTPDLRLAREGITLRRRTGDDQGWHLKIPADRTSSEVRDEIRLPLEASAAAPPVALLDIIRVIVRTAPVQLVSVLRTDRSKLEIRNGKGRPVAELVDDTVHVISPDGTVTARFRELELEQRQAGKVLDHVAEALASAGAVSGEFVAKVVRALGPAAASAAEIPPAEPPQPDSPAGSAATAYVVKQARALRDADIAFRRHPEQSEDAVHKMRVAARRLRSAIRTFRPLLDPGWAGHMRGELAWFARGLGELREYEVLRARLRAHVTELPAEVPAERARQYLDAELETSVQRARAAASELLGAGRYVALHEEFARTGGRPPLTGQDPGLARDVLPQLVRGAWERLWSAASDLNGESDPQQWHDVRLLAKRTRYAAECVALALGDDARAFARQMERLTELLGEHQDAAQAGELLERLAQQSHDTETAFGLGALATIERGYAREARQRFASIWLQASHPRWRGWFTAL</sequence>
<dbReference type="AlphaFoldDB" id="A0A7K3M588"/>
<accession>A0A7K3M588</accession>
<name>A0A7K3M588_9ACTN</name>